<name>A0A2Z2NSX0_9GAMM</name>
<evidence type="ECO:0000256" key="4">
    <source>
        <dbReference type="ARBA" id="ARBA00022741"/>
    </source>
</evidence>
<dbReference type="InterPro" id="IPR006179">
    <property type="entry name" value="5_nucleotidase/apyrase"/>
</dbReference>
<gene>
    <name evidence="9" type="primary">yfkN_2</name>
    <name evidence="9" type="ORF">IMCC3135_21380</name>
</gene>
<proteinExistence type="inferred from homology"/>
<reference evidence="9 10" key="1">
    <citation type="submission" date="2016-12" db="EMBL/GenBank/DDBJ databases">
        <authorList>
            <person name="Song W.-J."/>
            <person name="Kurnit D.M."/>
        </authorList>
    </citation>
    <scope>NUCLEOTIDE SEQUENCE [LARGE SCALE GENOMIC DNA]</scope>
    <source>
        <strain evidence="9 10">IMCC3135</strain>
    </source>
</reference>
<protein>
    <submittedName>
        <fullName evidence="9">Trifunctional nucleotide phosphoesterase protein YfkN</fullName>
    </submittedName>
</protein>
<dbReference type="PROSITE" id="PS00785">
    <property type="entry name" value="5_NUCLEOTIDASE_1"/>
    <property type="match status" value="1"/>
</dbReference>
<dbReference type="AlphaFoldDB" id="A0A2Z2NSX0"/>
<feature type="domain" description="Calcineurin-like phosphoesterase" evidence="7">
    <location>
        <begin position="42"/>
        <end position="257"/>
    </location>
</feature>
<comment type="similarity">
    <text evidence="1 6">Belongs to the 5'-nucleotidase family.</text>
</comment>
<evidence type="ECO:0000313" key="10">
    <source>
        <dbReference type="Proteomes" id="UP000250079"/>
    </source>
</evidence>
<dbReference type="PANTHER" id="PTHR11575:SF24">
    <property type="entry name" value="5'-NUCLEOTIDASE"/>
    <property type="match status" value="1"/>
</dbReference>
<dbReference type="PANTHER" id="PTHR11575">
    <property type="entry name" value="5'-NUCLEOTIDASE-RELATED"/>
    <property type="match status" value="1"/>
</dbReference>
<evidence type="ECO:0000256" key="5">
    <source>
        <dbReference type="ARBA" id="ARBA00022801"/>
    </source>
</evidence>
<keyword evidence="4 6" id="KW-0547">Nucleotide-binding</keyword>
<dbReference type="CDD" id="cd07409">
    <property type="entry name" value="MPP_CD73_N"/>
    <property type="match status" value="1"/>
</dbReference>
<sequence length="541" mass="57898">MKNRFFRVRQTGKRMNRRILPCVLATSALSFGATAIADDTITILHTNDFHSRVEPITKYDSPCSAEDNTAGECFGGFARLVTAVSDARKRNPDALLFDGGDQFQGSLFYTYYKGKVAAEIMNTLQYDGMTVGNHEFDDGPLVLRSFIDNVEFPVVMSNADVSKDESLANKIMKSTVVEKAGKKYGIIGLTPQDTGELASPGKNITFSDPVAAVQGEVDELTAQGINRIVVLSHSGYEVDKRVAAETTGVDVIVGGHSNTFLSNTDEDAAGPYPTMVGDTAIVQAYAYGKYVGELAVTFNDAGEVMDASGDPISVDGTVSENAETVARVTELAKPLESIRNKVVAVSDSVIEGSRDICRLQECEMGNLIADALLDRVKDQGVSIAIMNSGGVRATIDAGEITMGEVLTVLPFQNTLSTFELTGADVIAALENGVSQVEEVKGRFPQVAGLSFTWDPSKPANEGRIVEVLVDVDGEMQPIDPEATYGLVSNNYVRGGGDGYSVFAENALKAYDFGPNVEDVVADYLAANAPYKPALHGRISQL</sequence>
<dbReference type="KEGG" id="gai:IMCC3135_21380"/>
<dbReference type="InterPro" id="IPR004843">
    <property type="entry name" value="Calcineurin-like_PHP"/>
</dbReference>
<dbReference type="PROSITE" id="PS00786">
    <property type="entry name" value="5_NUCLEOTIDASE_2"/>
    <property type="match status" value="1"/>
</dbReference>
<keyword evidence="2" id="KW-0479">Metal-binding</keyword>
<dbReference type="GO" id="GO:0009166">
    <property type="term" value="P:nucleotide catabolic process"/>
    <property type="evidence" value="ECO:0007669"/>
    <property type="project" value="InterPro"/>
</dbReference>
<evidence type="ECO:0000256" key="3">
    <source>
        <dbReference type="ARBA" id="ARBA00022729"/>
    </source>
</evidence>
<keyword evidence="10" id="KW-1185">Reference proteome</keyword>
<evidence type="ECO:0000259" key="7">
    <source>
        <dbReference type="Pfam" id="PF00149"/>
    </source>
</evidence>
<dbReference type="RefSeq" id="WP_205737653.1">
    <property type="nucleotide sequence ID" value="NZ_CP018632.1"/>
</dbReference>
<accession>A0A2Z2NSX0</accession>
<dbReference type="InterPro" id="IPR006146">
    <property type="entry name" value="5'-Nucleotdase_CS"/>
</dbReference>
<dbReference type="InterPro" id="IPR029052">
    <property type="entry name" value="Metallo-depent_PP-like"/>
</dbReference>
<feature type="signal peptide" evidence="6">
    <location>
        <begin position="1"/>
        <end position="37"/>
    </location>
</feature>
<dbReference type="PRINTS" id="PR01607">
    <property type="entry name" value="APYRASEFAMLY"/>
</dbReference>
<dbReference type="Proteomes" id="UP000250079">
    <property type="component" value="Chromosome"/>
</dbReference>
<dbReference type="Gene3D" id="3.60.21.10">
    <property type="match status" value="1"/>
</dbReference>
<dbReference type="EMBL" id="CP018632">
    <property type="protein sequence ID" value="ASJ74353.1"/>
    <property type="molecule type" value="Genomic_DNA"/>
</dbReference>
<dbReference type="GO" id="GO:0000166">
    <property type="term" value="F:nucleotide binding"/>
    <property type="evidence" value="ECO:0007669"/>
    <property type="project" value="UniProtKB-KW"/>
</dbReference>
<dbReference type="Pfam" id="PF00149">
    <property type="entry name" value="Metallophos"/>
    <property type="match status" value="1"/>
</dbReference>
<evidence type="ECO:0000259" key="8">
    <source>
        <dbReference type="Pfam" id="PF02872"/>
    </source>
</evidence>
<evidence type="ECO:0000256" key="2">
    <source>
        <dbReference type="ARBA" id="ARBA00022723"/>
    </source>
</evidence>
<dbReference type="InterPro" id="IPR036907">
    <property type="entry name" value="5'-Nucleotdase_C_sf"/>
</dbReference>
<keyword evidence="5 6" id="KW-0378">Hydrolase</keyword>
<evidence type="ECO:0000256" key="6">
    <source>
        <dbReference type="RuleBase" id="RU362119"/>
    </source>
</evidence>
<dbReference type="GO" id="GO:0016788">
    <property type="term" value="F:hydrolase activity, acting on ester bonds"/>
    <property type="evidence" value="ECO:0007669"/>
    <property type="project" value="InterPro"/>
</dbReference>
<dbReference type="Pfam" id="PF02872">
    <property type="entry name" value="5_nucleotid_C"/>
    <property type="match status" value="1"/>
</dbReference>
<dbReference type="InterPro" id="IPR008334">
    <property type="entry name" value="5'-Nucleotdase_C"/>
</dbReference>
<dbReference type="GO" id="GO:0046872">
    <property type="term" value="F:metal ion binding"/>
    <property type="evidence" value="ECO:0007669"/>
    <property type="project" value="UniProtKB-KW"/>
</dbReference>
<dbReference type="FunFam" id="3.60.21.10:FF:000020">
    <property type="entry name" value="NT5E isoform 4"/>
    <property type="match status" value="1"/>
</dbReference>
<evidence type="ECO:0000256" key="1">
    <source>
        <dbReference type="ARBA" id="ARBA00006654"/>
    </source>
</evidence>
<feature type="chain" id="PRO_5016191137" evidence="6">
    <location>
        <begin position="38"/>
        <end position="541"/>
    </location>
</feature>
<keyword evidence="3 6" id="KW-0732">Signal</keyword>
<dbReference type="SUPFAM" id="SSF55816">
    <property type="entry name" value="5'-nucleotidase (syn. UDP-sugar hydrolase), C-terminal domain"/>
    <property type="match status" value="1"/>
</dbReference>
<dbReference type="SUPFAM" id="SSF56300">
    <property type="entry name" value="Metallo-dependent phosphatases"/>
    <property type="match status" value="1"/>
</dbReference>
<dbReference type="Gene3D" id="3.90.780.10">
    <property type="entry name" value="5'-Nucleotidase, C-terminal domain"/>
    <property type="match status" value="1"/>
</dbReference>
<feature type="domain" description="5'-Nucleotidase C-terminal" evidence="8">
    <location>
        <begin position="346"/>
        <end position="504"/>
    </location>
</feature>
<evidence type="ECO:0000313" key="9">
    <source>
        <dbReference type="EMBL" id="ASJ74353.1"/>
    </source>
</evidence>
<organism evidence="9 10">
    <name type="scientific">Granulosicoccus antarcticus IMCC3135</name>
    <dbReference type="NCBI Taxonomy" id="1192854"/>
    <lineage>
        <taxon>Bacteria</taxon>
        <taxon>Pseudomonadati</taxon>
        <taxon>Pseudomonadota</taxon>
        <taxon>Gammaproteobacteria</taxon>
        <taxon>Chromatiales</taxon>
        <taxon>Granulosicoccaceae</taxon>
        <taxon>Granulosicoccus</taxon>
    </lineage>
</organism>